<dbReference type="Gene3D" id="1.20.1160.11">
    <property type="entry name" value="Paired amphipathic helix"/>
    <property type="match status" value="3"/>
</dbReference>
<keyword evidence="5" id="KW-0175">Coiled coil</keyword>
<dbReference type="GO" id="GO:0003714">
    <property type="term" value="F:transcription corepressor activity"/>
    <property type="evidence" value="ECO:0007669"/>
    <property type="project" value="InterPro"/>
</dbReference>
<feature type="compositionally biased region" description="Low complexity" evidence="6">
    <location>
        <begin position="1272"/>
        <end position="1281"/>
    </location>
</feature>
<name>A0AAD4MW19_9BILA</name>
<feature type="compositionally biased region" description="Polar residues" evidence="6">
    <location>
        <begin position="81"/>
        <end position="94"/>
    </location>
</feature>
<dbReference type="PROSITE" id="PS51477">
    <property type="entry name" value="PAH"/>
    <property type="match status" value="3"/>
</dbReference>
<feature type="domain" description="Histone deacetylase interacting" evidence="7">
    <location>
        <begin position="570"/>
        <end position="671"/>
    </location>
</feature>
<dbReference type="InterPro" id="IPR039774">
    <property type="entry name" value="Sin3-like"/>
</dbReference>
<evidence type="ECO:0000256" key="6">
    <source>
        <dbReference type="SAM" id="MobiDB-lite"/>
    </source>
</evidence>
<evidence type="ECO:0000256" key="1">
    <source>
        <dbReference type="ARBA" id="ARBA00004123"/>
    </source>
</evidence>
<evidence type="ECO:0000256" key="5">
    <source>
        <dbReference type="SAM" id="Coils"/>
    </source>
</evidence>
<gene>
    <name evidence="8" type="ORF">DdX_11473</name>
</gene>
<protein>
    <submittedName>
        <fullName evidence="8">Sin3 family co-repressor domain-containing protein</fullName>
    </submittedName>
</protein>
<accession>A0AAD4MW19</accession>
<dbReference type="GO" id="GO:0070822">
    <property type="term" value="C:Sin3-type complex"/>
    <property type="evidence" value="ECO:0007669"/>
    <property type="project" value="TreeGrafter"/>
</dbReference>
<feature type="coiled-coil region" evidence="5">
    <location>
        <begin position="923"/>
        <end position="950"/>
    </location>
</feature>
<dbReference type="GO" id="GO:0000122">
    <property type="term" value="P:negative regulation of transcription by RNA polymerase II"/>
    <property type="evidence" value="ECO:0007669"/>
    <property type="project" value="TreeGrafter"/>
</dbReference>
<dbReference type="Pfam" id="PF08295">
    <property type="entry name" value="Sin3_corepress"/>
    <property type="match status" value="1"/>
</dbReference>
<evidence type="ECO:0000313" key="8">
    <source>
        <dbReference type="EMBL" id="KAI1709075.1"/>
    </source>
</evidence>
<dbReference type="Pfam" id="PF02671">
    <property type="entry name" value="PAH"/>
    <property type="match status" value="3"/>
</dbReference>
<proteinExistence type="predicted"/>
<dbReference type="InterPro" id="IPR003822">
    <property type="entry name" value="PAH"/>
</dbReference>
<dbReference type="FunFam" id="1.20.1160.11:FF:000001">
    <property type="entry name" value="Paired amphipathic helix protein Sin3"/>
    <property type="match status" value="1"/>
</dbReference>
<feature type="region of interest" description="Disordered" evidence="6">
    <location>
        <begin position="1271"/>
        <end position="1298"/>
    </location>
</feature>
<feature type="region of interest" description="Disordered" evidence="6">
    <location>
        <begin position="1"/>
        <end position="24"/>
    </location>
</feature>
<comment type="subcellular location">
    <subcellularLocation>
        <location evidence="1 4">Nucleus</location>
    </subcellularLocation>
</comment>
<evidence type="ECO:0000256" key="3">
    <source>
        <dbReference type="ARBA" id="ARBA00023242"/>
    </source>
</evidence>
<dbReference type="PANTHER" id="PTHR12346:SF0">
    <property type="entry name" value="SIN3A, ISOFORM G"/>
    <property type="match status" value="1"/>
</dbReference>
<dbReference type="SUPFAM" id="SSF47762">
    <property type="entry name" value="PAH2 domain"/>
    <property type="match status" value="3"/>
</dbReference>
<reference evidence="8" key="1">
    <citation type="submission" date="2022-01" db="EMBL/GenBank/DDBJ databases">
        <title>Genome Sequence Resource for Two Populations of Ditylenchus destructor, the Migratory Endoparasitic Phytonematode.</title>
        <authorList>
            <person name="Zhang H."/>
            <person name="Lin R."/>
            <person name="Xie B."/>
        </authorList>
    </citation>
    <scope>NUCLEOTIDE SEQUENCE</scope>
    <source>
        <strain evidence="8">BazhouSP</strain>
    </source>
</reference>
<evidence type="ECO:0000259" key="7">
    <source>
        <dbReference type="SMART" id="SM00761"/>
    </source>
</evidence>
<feature type="region of interest" description="Disordered" evidence="6">
    <location>
        <begin position="417"/>
        <end position="453"/>
    </location>
</feature>
<feature type="compositionally biased region" description="Polar residues" evidence="6">
    <location>
        <begin position="418"/>
        <end position="431"/>
    </location>
</feature>
<dbReference type="Proteomes" id="UP001201812">
    <property type="component" value="Unassembled WGS sequence"/>
</dbReference>
<dbReference type="InterPro" id="IPR031693">
    <property type="entry name" value="Sin3_C"/>
</dbReference>
<comment type="caution">
    <text evidence="8">The sequence shown here is derived from an EMBL/GenBank/DDBJ whole genome shotgun (WGS) entry which is preliminary data.</text>
</comment>
<dbReference type="InterPro" id="IPR036600">
    <property type="entry name" value="PAH_sf"/>
</dbReference>
<keyword evidence="3 4" id="KW-0539">Nucleus</keyword>
<feature type="region of interest" description="Disordered" evidence="6">
    <location>
        <begin position="285"/>
        <end position="310"/>
    </location>
</feature>
<dbReference type="EMBL" id="JAKKPZ010000032">
    <property type="protein sequence ID" value="KAI1709075.1"/>
    <property type="molecule type" value="Genomic_DNA"/>
</dbReference>
<dbReference type="Pfam" id="PF16879">
    <property type="entry name" value="Sin3a_C"/>
    <property type="match status" value="1"/>
</dbReference>
<evidence type="ECO:0000256" key="4">
    <source>
        <dbReference type="PROSITE-ProRule" id="PRU00810"/>
    </source>
</evidence>
<dbReference type="InterPro" id="IPR013194">
    <property type="entry name" value="HDAC_interact_dom"/>
</dbReference>
<keyword evidence="2" id="KW-0678">Repressor</keyword>
<evidence type="ECO:0000313" key="9">
    <source>
        <dbReference type="Proteomes" id="UP001201812"/>
    </source>
</evidence>
<sequence length="1298" mass="146251">MDPNNPMSSIPASGLQNHTHIASNNGSMSQQTIQMSAGPYVSQNPQQSVHLHVYQQPQMTIASHSAIHATNGAVYAPNISAPGTSEGPFQSQAEQYRHATQPHAQAQVVNPARPRKLQVDDALSYLEQVRQQFADNPDVYNHFLEVMKEFKSHTIDTQGVITRVSRLFSGNPNLITGFNTFLPPGYEVRVSTQGILIIEPNGRNMLVDAFSGEPIPIGNAQVGLPALPQDIPNAIPPQAQHAMTLKSEIEAPNTANEPAVSGAQVGYAASGSLFCNESMQAFPATQDVKPPTTFSSKPAESGAATSAPMPTAAQQPLHFDQAVGYLNRIKERFTQRPEIYREFLNILNTYQRTISEPDAQSGRLPMKEAEVCRAVSQLFRDEEDLMRDFKSFLPDATPMDTYPTSQQQATSAAIAQAEKSQTAAADSTSKVKPSLAPSTGGKKKEPGIAGDSATKKPKVVTKVGYEMSVPECLEDIPLKDFVFFEKIHKALKNESVVKNFFRCLLLYNKSLVSRVELVEMANPFLSEHPDLLKQFHEILGIGSMVRSPGKLEKVENRLTSELASQIDYSTCKRLGVSYRSLPDSYERSKCSGRTKLCDSVLNDTWVSFPSWSSEDTSSVSSKKSQFEDFMYRTEDERFEVDILIEVNSAAITALESVRKKIENMRTEEAQAYIAESNYGCVSPTLMARAVKKLYGEHATKILEGLRENPMVAVPKVVQRLKEKDAEWRSIREEFNVIWRDQIDKNYLKSLDHQATSFKANDLKFLRSKSIIQQLETIFDERQQRMDNGGPVENGPHMIMEYPEDISVIHDANELLIHYVKRQQNIPKREKFMIKRHLRCLIPRLFNLDLEVMSDDDEENDSDKSDTEGPILTRRTKRLLRGKRNATKCTELSSNKQALSDVGYTLFFAPNCWLIFMRLHHIICERLACLKKRAEELVQEYEFEKQIRERQEAIFQSQGRSMAAQQGNAVDVHLGLRELKKPLQNPETFYPTLMQELKNVLDGIIDGSNFEDNIRNMFGTSAYIMFTMDKLIATITRQLQSFVSDEASVNAVSLFHKYCAHRAQAGVDQKHGLQVDESYEMASEKVITNQNCFKMFFLYLANPTVTVELIDTDTDLDESGEENNKSVSLFKWKEYVEKYAGDDENTNETIIPSNLFLVRNVLPRKLKTEAAFDYFTSPPPDPMDFFVNEGLRAVLSSENVKFLYEQGTSDIIIRKGAPGAAKKAQASTTERRSRRFREWQRKMKQKNHRSTYAYIDSAWLDIFNRTETKCSKYSESSSTSKSAADSFGVPGDEDVFPPA</sequence>
<dbReference type="PANTHER" id="PTHR12346">
    <property type="entry name" value="SIN3B-RELATED"/>
    <property type="match status" value="1"/>
</dbReference>
<organism evidence="8 9">
    <name type="scientific">Ditylenchus destructor</name>
    <dbReference type="NCBI Taxonomy" id="166010"/>
    <lineage>
        <taxon>Eukaryota</taxon>
        <taxon>Metazoa</taxon>
        <taxon>Ecdysozoa</taxon>
        <taxon>Nematoda</taxon>
        <taxon>Chromadorea</taxon>
        <taxon>Rhabditida</taxon>
        <taxon>Tylenchina</taxon>
        <taxon>Tylenchomorpha</taxon>
        <taxon>Sphaerularioidea</taxon>
        <taxon>Anguinidae</taxon>
        <taxon>Anguininae</taxon>
        <taxon>Ditylenchus</taxon>
    </lineage>
</organism>
<keyword evidence="9" id="KW-1185">Reference proteome</keyword>
<evidence type="ECO:0000256" key="2">
    <source>
        <dbReference type="ARBA" id="ARBA00022491"/>
    </source>
</evidence>
<dbReference type="SMART" id="SM00761">
    <property type="entry name" value="HDAC_interact"/>
    <property type="match status" value="1"/>
</dbReference>
<feature type="region of interest" description="Disordered" evidence="6">
    <location>
        <begin position="78"/>
        <end position="106"/>
    </location>
</feature>